<evidence type="ECO:0000256" key="4">
    <source>
        <dbReference type="PROSITE-ProRule" id="PRU00325"/>
    </source>
</evidence>
<accession>A0A0D3DD12</accession>
<keyword evidence="2 4" id="KW-0863">Zinc-finger</keyword>
<dbReference type="GO" id="GO:0003677">
    <property type="term" value="F:DNA binding"/>
    <property type="evidence" value="ECO:0007669"/>
    <property type="project" value="InterPro"/>
</dbReference>
<dbReference type="STRING" id="109376.A0A0D3DD12"/>
<dbReference type="SMART" id="SM00575">
    <property type="entry name" value="ZnF_PMZ"/>
    <property type="match status" value="1"/>
</dbReference>
<dbReference type="GO" id="GO:0003700">
    <property type="term" value="F:DNA-binding transcription factor activity"/>
    <property type="evidence" value="ECO:0007669"/>
    <property type="project" value="InterPro"/>
</dbReference>
<dbReference type="EnsemblPlants" id="Bo7g096630.1">
    <property type="protein sequence ID" value="Bo7g096630.1"/>
    <property type="gene ID" value="Bo7g096630"/>
</dbReference>
<feature type="compositionally biased region" description="Polar residues" evidence="5">
    <location>
        <begin position="380"/>
        <end position="396"/>
    </location>
</feature>
<dbReference type="Gramene" id="Bo7g096630.1">
    <property type="protein sequence ID" value="Bo7g096630.1"/>
    <property type="gene ID" value="Bo7g096630"/>
</dbReference>
<dbReference type="InterPro" id="IPR006564">
    <property type="entry name" value="Znf_PMZ"/>
</dbReference>
<dbReference type="Proteomes" id="UP000032141">
    <property type="component" value="Chromosome C7"/>
</dbReference>
<feature type="domain" description="Copper-fist" evidence="6">
    <location>
        <begin position="338"/>
        <end position="374"/>
    </location>
</feature>
<evidence type="ECO:0000259" key="7">
    <source>
        <dbReference type="PROSITE" id="PS50966"/>
    </source>
</evidence>
<keyword evidence="3" id="KW-0862">Zinc</keyword>
<evidence type="ECO:0000256" key="2">
    <source>
        <dbReference type="ARBA" id="ARBA00022771"/>
    </source>
</evidence>
<dbReference type="PANTHER" id="PTHR31973">
    <property type="entry name" value="POLYPROTEIN, PUTATIVE-RELATED"/>
    <property type="match status" value="1"/>
</dbReference>
<dbReference type="PROSITE" id="PS50073">
    <property type="entry name" value="COPPER_FIST_2"/>
    <property type="match status" value="1"/>
</dbReference>
<feature type="region of interest" description="Disordered" evidence="5">
    <location>
        <begin position="68"/>
        <end position="128"/>
    </location>
</feature>
<evidence type="ECO:0000256" key="3">
    <source>
        <dbReference type="ARBA" id="ARBA00022833"/>
    </source>
</evidence>
<feature type="domain" description="SWIM-type" evidence="7">
    <location>
        <begin position="229"/>
        <end position="262"/>
    </location>
</feature>
<keyword evidence="1" id="KW-0479">Metal-binding</keyword>
<organism evidence="8 9">
    <name type="scientific">Brassica oleracea var. oleracea</name>
    <dbReference type="NCBI Taxonomy" id="109376"/>
    <lineage>
        <taxon>Eukaryota</taxon>
        <taxon>Viridiplantae</taxon>
        <taxon>Streptophyta</taxon>
        <taxon>Embryophyta</taxon>
        <taxon>Tracheophyta</taxon>
        <taxon>Spermatophyta</taxon>
        <taxon>Magnoliopsida</taxon>
        <taxon>eudicotyledons</taxon>
        <taxon>Gunneridae</taxon>
        <taxon>Pentapetalae</taxon>
        <taxon>rosids</taxon>
        <taxon>malvids</taxon>
        <taxon>Brassicales</taxon>
        <taxon>Brassicaceae</taxon>
        <taxon>Brassiceae</taxon>
        <taxon>Brassica</taxon>
    </lineage>
</organism>
<evidence type="ECO:0000256" key="5">
    <source>
        <dbReference type="SAM" id="MobiDB-lite"/>
    </source>
</evidence>
<feature type="compositionally biased region" description="Basic residues" evidence="5">
    <location>
        <begin position="79"/>
        <end position="99"/>
    </location>
</feature>
<protein>
    <recommendedName>
        <fullName evidence="10">SWIM-type domain-containing protein</fullName>
    </recommendedName>
</protein>
<reference evidence="8 9" key="1">
    <citation type="journal article" date="2014" name="Genome Biol.">
        <title>Transcriptome and methylome profiling reveals relics of genome dominance in the mesopolyploid Brassica oleracea.</title>
        <authorList>
            <person name="Parkin I.A."/>
            <person name="Koh C."/>
            <person name="Tang H."/>
            <person name="Robinson S.J."/>
            <person name="Kagale S."/>
            <person name="Clarke W.E."/>
            <person name="Town C.D."/>
            <person name="Nixon J."/>
            <person name="Krishnakumar V."/>
            <person name="Bidwell S.L."/>
            <person name="Denoeud F."/>
            <person name="Belcram H."/>
            <person name="Links M.G."/>
            <person name="Just J."/>
            <person name="Clarke C."/>
            <person name="Bender T."/>
            <person name="Huebert T."/>
            <person name="Mason A.S."/>
            <person name="Pires J.C."/>
            <person name="Barker G."/>
            <person name="Moore J."/>
            <person name="Walley P.G."/>
            <person name="Manoli S."/>
            <person name="Batley J."/>
            <person name="Edwards D."/>
            <person name="Nelson M.N."/>
            <person name="Wang X."/>
            <person name="Paterson A.H."/>
            <person name="King G."/>
            <person name="Bancroft I."/>
            <person name="Chalhoub B."/>
            <person name="Sharpe A.G."/>
        </authorList>
    </citation>
    <scope>NUCLEOTIDE SEQUENCE</scope>
    <source>
        <strain evidence="8 9">cv. TO1000</strain>
    </source>
</reference>
<feature type="region of interest" description="Disordered" evidence="5">
    <location>
        <begin position="355"/>
        <end position="396"/>
    </location>
</feature>
<dbReference type="GO" id="GO:0005507">
    <property type="term" value="F:copper ion binding"/>
    <property type="evidence" value="ECO:0007669"/>
    <property type="project" value="InterPro"/>
</dbReference>
<evidence type="ECO:0000259" key="6">
    <source>
        <dbReference type="PROSITE" id="PS50073"/>
    </source>
</evidence>
<dbReference type="InterPro" id="IPR001083">
    <property type="entry name" value="Cu_fist_DNA-bd_dom"/>
</dbReference>
<sequence>MWNRIMNVQLGERSRQVWLGVEADPLAQSDDLLSKAYNRPSEAAAAKPASRRFISKNAIVSGILGLKQQDSASDSPPPKARRKRIVRKKLASSLSRRRERNNQVAETQRESKDLAQGREGEDRRSCESGTRAFFTGFPKCDAVENNMSESFNSVIKDGRSKPLVGLLEDIRIHVMKSNEGKMRMIDQYEEEVTPNVKKTLDKERKKVKDCTPICGGRGWYEVEHGSTKYRVNVRNEVSCTCRRYEVSGIPCSHMISALLAENRNARTPESLVFEWLSIPKWKVCYEHILKPNNGMELWPMNRDVRVLPPLFKESRGWKKILKRRLEASETSAGKQTQHGIQMTCSKCLQKGHTKRTCSNETAIIPPKKPRGRPSKRQMSEEQSVETTPTLQSQPTATLHSQTVPLFHSQPNVPIESHGVFHSSLTGDDYVCVGRSVRDMSNNIVLPTSLFREHERNKMSIRRRK</sequence>
<evidence type="ECO:0008006" key="10">
    <source>
        <dbReference type="Google" id="ProtNLM"/>
    </source>
</evidence>
<keyword evidence="9" id="KW-1185">Reference proteome</keyword>
<name>A0A0D3DD12_BRAOL</name>
<reference evidence="8" key="2">
    <citation type="submission" date="2015-03" db="UniProtKB">
        <authorList>
            <consortium name="EnsemblPlants"/>
        </authorList>
    </citation>
    <scope>IDENTIFICATION</scope>
</reference>
<dbReference type="AlphaFoldDB" id="A0A0D3DD12"/>
<dbReference type="PANTHER" id="PTHR31973:SF187">
    <property type="entry name" value="MUTATOR TRANSPOSASE MUDRA PROTEIN"/>
    <property type="match status" value="1"/>
</dbReference>
<feature type="compositionally biased region" description="Basic and acidic residues" evidence="5">
    <location>
        <begin position="107"/>
        <end position="126"/>
    </location>
</feature>
<evidence type="ECO:0000256" key="1">
    <source>
        <dbReference type="ARBA" id="ARBA00022723"/>
    </source>
</evidence>
<evidence type="ECO:0000313" key="8">
    <source>
        <dbReference type="EnsemblPlants" id="Bo7g096630.1"/>
    </source>
</evidence>
<proteinExistence type="predicted"/>
<dbReference type="InterPro" id="IPR007527">
    <property type="entry name" value="Znf_SWIM"/>
</dbReference>
<dbReference type="HOGENOM" id="CLU_589695_0_0_1"/>
<dbReference type="Pfam" id="PF04434">
    <property type="entry name" value="SWIM"/>
    <property type="match status" value="1"/>
</dbReference>
<dbReference type="GO" id="GO:0008270">
    <property type="term" value="F:zinc ion binding"/>
    <property type="evidence" value="ECO:0007669"/>
    <property type="project" value="UniProtKB-KW"/>
</dbReference>
<dbReference type="PROSITE" id="PS50966">
    <property type="entry name" value="ZF_SWIM"/>
    <property type="match status" value="1"/>
</dbReference>
<evidence type="ECO:0000313" key="9">
    <source>
        <dbReference type="Proteomes" id="UP000032141"/>
    </source>
</evidence>